<comment type="similarity">
    <text evidence="1">Belongs to the peptidase C48 family.</text>
</comment>
<feature type="region of interest" description="Disordered" evidence="4">
    <location>
        <begin position="121"/>
        <end position="147"/>
    </location>
</feature>
<dbReference type="InterPro" id="IPR003653">
    <property type="entry name" value="Peptidase_C48_C"/>
</dbReference>
<dbReference type="PROSITE" id="PS50600">
    <property type="entry name" value="ULP_PROTEASE"/>
    <property type="match status" value="1"/>
</dbReference>
<keyword evidence="2" id="KW-0645">Protease</keyword>
<dbReference type="AlphaFoldDB" id="A0AAF0WRE3"/>
<dbReference type="InterPro" id="IPR038765">
    <property type="entry name" value="Papain-like_cys_pep_sf"/>
</dbReference>
<reference evidence="6" key="1">
    <citation type="journal article" date="2016" name="Nat. Genet.">
        <title>A high-quality carrot genome assembly provides new insights into carotenoid accumulation and asterid genome evolution.</title>
        <authorList>
            <person name="Iorizzo M."/>
            <person name="Ellison S."/>
            <person name="Senalik D."/>
            <person name="Zeng P."/>
            <person name="Satapoomin P."/>
            <person name="Huang J."/>
            <person name="Bowman M."/>
            <person name="Iovene M."/>
            <person name="Sanseverino W."/>
            <person name="Cavagnaro P."/>
            <person name="Yildiz M."/>
            <person name="Macko-Podgorni A."/>
            <person name="Moranska E."/>
            <person name="Grzebelus E."/>
            <person name="Grzebelus D."/>
            <person name="Ashrafi H."/>
            <person name="Zheng Z."/>
            <person name="Cheng S."/>
            <person name="Spooner D."/>
            <person name="Van Deynze A."/>
            <person name="Simon P."/>
        </authorList>
    </citation>
    <scope>NUCLEOTIDE SEQUENCE</scope>
    <source>
        <tissue evidence="6">Leaf</tissue>
    </source>
</reference>
<gene>
    <name evidence="6" type="ORF">DCAR_0312389</name>
</gene>
<evidence type="ECO:0000256" key="1">
    <source>
        <dbReference type="ARBA" id="ARBA00005234"/>
    </source>
</evidence>
<organism evidence="6 7">
    <name type="scientific">Daucus carota subsp. sativus</name>
    <name type="common">Carrot</name>
    <dbReference type="NCBI Taxonomy" id="79200"/>
    <lineage>
        <taxon>Eukaryota</taxon>
        <taxon>Viridiplantae</taxon>
        <taxon>Streptophyta</taxon>
        <taxon>Embryophyta</taxon>
        <taxon>Tracheophyta</taxon>
        <taxon>Spermatophyta</taxon>
        <taxon>Magnoliopsida</taxon>
        <taxon>eudicotyledons</taxon>
        <taxon>Gunneridae</taxon>
        <taxon>Pentapetalae</taxon>
        <taxon>asterids</taxon>
        <taxon>campanulids</taxon>
        <taxon>Apiales</taxon>
        <taxon>Apiaceae</taxon>
        <taxon>Apioideae</taxon>
        <taxon>Scandiceae</taxon>
        <taxon>Daucinae</taxon>
        <taxon>Daucus</taxon>
        <taxon>Daucus sect. Daucus</taxon>
    </lineage>
</organism>
<evidence type="ECO:0000259" key="5">
    <source>
        <dbReference type="PROSITE" id="PS50600"/>
    </source>
</evidence>
<dbReference type="GO" id="GO:0008234">
    <property type="term" value="F:cysteine-type peptidase activity"/>
    <property type="evidence" value="ECO:0007669"/>
    <property type="project" value="InterPro"/>
</dbReference>
<evidence type="ECO:0000256" key="4">
    <source>
        <dbReference type="SAM" id="MobiDB-lite"/>
    </source>
</evidence>
<protein>
    <recommendedName>
        <fullName evidence="5">Ubiquitin-like protease family profile domain-containing protein</fullName>
    </recommendedName>
</protein>
<evidence type="ECO:0000313" key="6">
    <source>
        <dbReference type="EMBL" id="WOG93108.1"/>
    </source>
</evidence>
<sequence length="684" mass="78463">MVLLSNLFFRSHTGSYVNQEILEFVGSFDDAVKFNWCKLVVKGLRDASTAWLQDPIEQYYTGSLVFLIYFYLEKVENDLIKAEKTRPSFIGWKNSIILQREATEDVDNSFGQGIIKADCEELDNSQDDGGTKNIGEQETEQVEDLKGQCKEKVEADRNKTSTSNSMPASLLPSGGFSIEIGGDVRTTLGKNSIPHQQALVPPDVKVSTKTTTTTAGVEHVLSRDDKKTTEMSLVTSQHFHTPMETIKGVDDLFQMGSTNQTVDIAIMSVARDISADYVDEDFIKEYETMQLIKEELKQMETLKTSCCNNLKIARALFPSNSELEKLEEQFERLHQFSGIKKPPATVDKSCERNDLENAKSNINQMNVGQRPRREMKIGEFQKSPFRQRTIDIDKLKLSKVEEDTWCWLNANSFLPLQQIFSWNGHYICLKQQFQSLRDGCQIYTAVVDTFTCVLNDDERFRSLDSPRRFFCNTYTTLNTMTRTNEINPPHNEKDHDCLSSSEMKYKRFCSNFNEVLAQFSVSISNVDLVFFPIHYINHFYVVCFDLKNPAIEILDNNCLGDSITSIYDGYPQSLKENFVKYMMNVSEVKARHLLNVEITRLQMKWRTTNNSIDCGIFAMRHMETYKGNGVRSWDSKFAPETQKQIQARQIHKARQLYAHKIISSTANSLRNQMQLDINCTLARN</sequence>
<dbReference type="Gene3D" id="3.40.395.10">
    <property type="entry name" value="Adenoviral Proteinase, Chain A"/>
    <property type="match status" value="1"/>
</dbReference>
<keyword evidence="7" id="KW-1185">Reference proteome</keyword>
<dbReference type="Pfam" id="PF02902">
    <property type="entry name" value="Peptidase_C48"/>
    <property type="match status" value="1"/>
</dbReference>
<dbReference type="KEGG" id="dcr:108211942"/>
<accession>A0AAF0WRE3</accession>
<keyword evidence="3" id="KW-0378">Hydrolase</keyword>
<evidence type="ECO:0000256" key="3">
    <source>
        <dbReference type="ARBA" id="ARBA00022801"/>
    </source>
</evidence>
<dbReference type="Proteomes" id="UP000077755">
    <property type="component" value="Chromosome 3"/>
</dbReference>
<dbReference type="GO" id="GO:0006508">
    <property type="term" value="P:proteolysis"/>
    <property type="evidence" value="ECO:0007669"/>
    <property type="project" value="UniProtKB-KW"/>
</dbReference>
<dbReference type="SUPFAM" id="SSF54001">
    <property type="entry name" value="Cysteine proteinases"/>
    <property type="match status" value="1"/>
</dbReference>
<evidence type="ECO:0000313" key="7">
    <source>
        <dbReference type="Proteomes" id="UP000077755"/>
    </source>
</evidence>
<proteinExistence type="inferred from homology"/>
<name>A0AAF0WRE3_DAUCS</name>
<dbReference type="EMBL" id="CP093345">
    <property type="protein sequence ID" value="WOG93108.1"/>
    <property type="molecule type" value="Genomic_DNA"/>
</dbReference>
<feature type="domain" description="Ubiquitin-like protease family profile" evidence="5">
    <location>
        <begin position="453"/>
        <end position="625"/>
    </location>
</feature>
<reference evidence="6" key="2">
    <citation type="submission" date="2022-03" db="EMBL/GenBank/DDBJ databases">
        <title>Draft title - Genomic analysis of global carrot germplasm unveils the trajectory of domestication and the origin of high carotenoid orange carrot.</title>
        <authorList>
            <person name="Iorizzo M."/>
            <person name="Ellison S."/>
            <person name="Senalik D."/>
            <person name="Macko-Podgorni A."/>
            <person name="Grzebelus D."/>
            <person name="Bostan H."/>
            <person name="Rolling W."/>
            <person name="Curaba J."/>
            <person name="Simon P."/>
        </authorList>
    </citation>
    <scope>NUCLEOTIDE SEQUENCE</scope>
    <source>
        <tissue evidence="6">Leaf</tissue>
    </source>
</reference>
<evidence type="ECO:0000256" key="2">
    <source>
        <dbReference type="ARBA" id="ARBA00022670"/>
    </source>
</evidence>